<protein>
    <recommendedName>
        <fullName evidence="3">Sensor histidine kinase</fullName>
    </recommendedName>
</protein>
<comment type="caution">
    <text evidence="2">The sequence shown here is derived from an EMBL/GenBank/DDBJ whole genome shotgun (WGS) entry which is preliminary data.</text>
</comment>
<dbReference type="AlphaFoldDB" id="A0A832DNL1"/>
<dbReference type="EMBL" id="DSVI01000008">
    <property type="protein sequence ID" value="HGT47827.1"/>
    <property type="molecule type" value="Genomic_DNA"/>
</dbReference>
<accession>A0A832DNL1</accession>
<sequence length="75" mass="8683">MNKKFYTNLILIAQSFAIYIFIQSLSYLFGRSNPMLLGILILTLSLSVFSFALVRAYLKDRSERRKLSNAVFELN</sequence>
<feature type="transmembrane region" description="Helical" evidence="1">
    <location>
        <begin position="35"/>
        <end position="58"/>
    </location>
</feature>
<gene>
    <name evidence="2" type="ORF">ENS56_07320</name>
</gene>
<proteinExistence type="predicted"/>
<evidence type="ECO:0000256" key="1">
    <source>
        <dbReference type="SAM" id="Phobius"/>
    </source>
</evidence>
<name>A0A832DNL1_9BACT</name>
<keyword evidence="1" id="KW-1133">Transmembrane helix</keyword>
<evidence type="ECO:0000313" key="2">
    <source>
        <dbReference type="EMBL" id="HGT47827.1"/>
    </source>
</evidence>
<reference evidence="2" key="1">
    <citation type="journal article" date="2020" name="mSystems">
        <title>Genome- and Community-Level Interaction Insights into Carbon Utilization and Element Cycling Functions of Hydrothermarchaeota in Hydrothermal Sediment.</title>
        <authorList>
            <person name="Zhou Z."/>
            <person name="Liu Y."/>
            <person name="Xu W."/>
            <person name="Pan J."/>
            <person name="Luo Z.H."/>
            <person name="Li M."/>
        </authorList>
    </citation>
    <scope>NUCLEOTIDE SEQUENCE [LARGE SCALE GENOMIC DNA]</scope>
    <source>
        <strain evidence="2">SpSt-500</strain>
    </source>
</reference>
<keyword evidence="1" id="KW-0812">Transmembrane</keyword>
<feature type="transmembrane region" description="Helical" evidence="1">
    <location>
        <begin position="9"/>
        <end position="29"/>
    </location>
</feature>
<evidence type="ECO:0008006" key="3">
    <source>
        <dbReference type="Google" id="ProtNLM"/>
    </source>
</evidence>
<keyword evidence="1" id="KW-0472">Membrane</keyword>
<organism evidence="2">
    <name type="scientific">Ignavibacterium album</name>
    <dbReference type="NCBI Taxonomy" id="591197"/>
    <lineage>
        <taxon>Bacteria</taxon>
        <taxon>Pseudomonadati</taxon>
        <taxon>Ignavibacteriota</taxon>
        <taxon>Ignavibacteria</taxon>
        <taxon>Ignavibacteriales</taxon>
        <taxon>Ignavibacteriaceae</taxon>
        <taxon>Ignavibacterium</taxon>
    </lineage>
</organism>